<sequence length="418" mass="47101">MEEIQSYQHPPPASQPSECVDHPPEDGTIHTPPDAIQKDPPLVDSATDSMDPRERPDRTPNVPHGSSLPCDSTDTTFNYNPNNQPLDTVCDSDEDLIEQCALLIDEAMADELLSNALSHMAPEEGSDDEGMDEENVRAWSKYRHLRSSLSLAARDTTRLDTESVADILADTHGASDIRMGRPEQTDGDDIRQNTRQLTTDDIEELRAMVGNAWAMTEDERAASKHWRRATNADFSGKSRAQTPREIKRRRKRHRSPRPLDSPLRLSSSPSDPDDSPLSSSSSSSDEDGTTVDHKNPRGNCTKSDLATIAYHDIRIRSKIPREGDNIYMRLFQRIMGKRRTKIKELQTRLAMQKGLELGIDENDLQEVLRVFGKDEELWVAEARKAKRKIADITGMKVIQIDRCRNNCMAFQMDEEVAT</sequence>
<organism evidence="2 3">
    <name type="scientific">Ascobolus immersus RN42</name>
    <dbReference type="NCBI Taxonomy" id="1160509"/>
    <lineage>
        <taxon>Eukaryota</taxon>
        <taxon>Fungi</taxon>
        <taxon>Dikarya</taxon>
        <taxon>Ascomycota</taxon>
        <taxon>Pezizomycotina</taxon>
        <taxon>Pezizomycetes</taxon>
        <taxon>Pezizales</taxon>
        <taxon>Ascobolaceae</taxon>
        <taxon>Ascobolus</taxon>
    </lineage>
</organism>
<reference evidence="2 3" key="1">
    <citation type="journal article" date="2018" name="Nat. Ecol. Evol.">
        <title>Pezizomycetes genomes reveal the molecular basis of ectomycorrhizal truffle lifestyle.</title>
        <authorList>
            <person name="Murat C."/>
            <person name="Payen T."/>
            <person name="Noel B."/>
            <person name="Kuo A."/>
            <person name="Morin E."/>
            <person name="Chen J."/>
            <person name="Kohler A."/>
            <person name="Krizsan K."/>
            <person name="Balestrini R."/>
            <person name="Da Silva C."/>
            <person name="Montanini B."/>
            <person name="Hainaut M."/>
            <person name="Levati E."/>
            <person name="Barry K.W."/>
            <person name="Belfiori B."/>
            <person name="Cichocki N."/>
            <person name="Clum A."/>
            <person name="Dockter R.B."/>
            <person name="Fauchery L."/>
            <person name="Guy J."/>
            <person name="Iotti M."/>
            <person name="Le Tacon F."/>
            <person name="Lindquist E.A."/>
            <person name="Lipzen A."/>
            <person name="Malagnac F."/>
            <person name="Mello A."/>
            <person name="Molinier V."/>
            <person name="Miyauchi S."/>
            <person name="Poulain J."/>
            <person name="Riccioni C."/>
            <person name="Rubini A."/>
            <person name="Sitrit Y."/>
            <person name="Splivallo R."/>
            <person name="Traeger S."/>
            <person name="Wang M."/>
            <person name="Zifcakova L."/>
            <person name="Wipf D."/>
            <person name="Zambonelli A."/>
            <person name="Paolocci F."/>
            <person name="Nowrousian M."/>
            <person name="Ottonello S."/>
            <person name="Baldrian P."/>
            <person name="Spatafora J.W."/>
            <person name="Henrissat B."/>
            <person name="Nagy L.G."/>
            <person name="Aury J.M."/>
            <person name="Wincker P."/>
            <person name="Grigoriev I.V."/>
            <person name="Bonfante P."/>
            <person name="Martin F.M."/>
        </authorList>
    </citation>
    <scope>NUCLEOTIDE SEQUENCE [LARGE SCALE GENOMIC DNA]</scope>
    <source>
        <strain evidence="2 3">RN42</strain>
    </source>
</reference>
<name>A0A3N4HB61_ASCIM</name>
<feature type="region of interest" description="Disordered" evidence="1">
    <location>
        <begin position="1"/>
        <end position="86"/>
    </location>
</feature>
<dbReference type="Proteomes" id="UP000275078">
    <property type="component" value="Unassembled WGS sequence"/>
</dbReference>
<evidence type="ECO:0000256" key="1">
    <source>
        <dbReference type="SAM" id="MobiDB-lite"/>
    </source>
</evidence>
<feature type="compositionally biased region" description="Basic residues" evidence="1">
    <location>
        <begin position="246"/>
        <end position="256"/>
    </location>
</feature>
<accession>A0A3N4HB61</accession>
<feature type="region of interest" description="Disordered" evidence="1">
    <location>
        <begin position="223"/>
        <end position="302"/>
    </location>
</feature>
<feature type="compositionally biased region" description="Basic and acidic residues" evidence="1">
    <location>
        <begin position="19"/>
        <end position="28"/>
    </location>
</feature>
<evidence type="ECO:0000313" key="3">
    <source>
        <dbReference type="Proteomes" id="UP000275078"/>
    </source>
</evidence>
<dbReference type="AlphaFoldDB" id="A0A3N4HB61"/>
<feature type="compositionally biased region" description="Low complexity" evidence="1">
    <location>
        <begin position="258"/>
        <end position="283"/>
    </location>
</feature>
<protein>
    <submittedName>
        <fullName evidence="2">Uncharacterized protein</fullName>
    </submittedName>
</protein>
<evidence type="ECO:0000313" key="2">
    <source>
        <dbReference type="EMBL" id="RPA70696.1"/>
    </source>
</evidence>
<feature type="compositionally biased region" description="Basic and acidic residues" evidence="1">
    <location>
        <begin position="173"/>
        <end position="192"/>
    </location>
</feature>
<feature type="compositionally biased region" description="Polar residues" evidence="1">
    <location>
        <begin position="69"/>
        <end position="86"/>
    </location>
</feature>
<gene>
    <name evidence="2" type="ORF">BJ508DRAFT_336902</name>
</gene>
<keyword evidence="3" id="KW-1185">Reference proteome</keyword>
<feature type="region of interest" description="Disordered" evidence="1">
    <location>
        <begin position="173"/>
        <end position="197"/>
    </location>
</feature>
<proteinExistence type="predicted"/>
<dbReference type="EMBL" id="ML120121">
    <property type="protein sequence ID" value="RPA70696.1"/>
    <property type="molecule type" value="Genomic_DNA"/>
</dbReference>